<accession>A0A9Q3C0V5</accession>
<name>A0A9Q3C0V5_9BASI</name>
<evidence type="ECO:0000313" key="2">
    <source>
        <dbReference type="EMBL" id="MBW0474317.1"/>
    </source>
</evidence>
<evidence type="ECO:0000313" key="3">
    <source>
        <dbReference type="Proteomes" id="UP000765509"/>
    </source>
</evidence>
<reference evidence="2" key="1">
    <citation type="submission" date="2021-03" db="EMBL/GenBank/DDBJ databases">
        <title>Draft genome sequence of rust myrtle Austropuccinia psidii MF-1, a brazilian biotype.</title>
        <authorList>
            <person name="Quecine M.C."/>
            <person name="Pachon D.M.R."/>
            <person name="Bonatelli M.L."/>
            <person name="Correr F.H."/>
            <person name="Franceschini L.M."/>
            <person name="Leite T.F."/>
            <person name="Margarido G.R.A."/>
            <person name="Almeida C.A."/>
            <person name="Ferrarezi J.A."/>
            <person name="Labate C.A."/>
        </authorList>
    </citation>
    <scope>NUCLEOTIDE SEQUENCE</scope>
    <source>
        <strain evidence="2">MF-1</strain>
    </source>
</reference>
<protein>
    <submittedName>
        <fullName evidence="2">Uncharacterized protein</fullName>
    </submittedName>
</protein>
<sequence>MTWSLLEVEVTTTSNIMDLDQDIQVVNQKYKNVSLEERHKWRMPELPPVTKGYPEPFTLLLRETVDIYQSQCKKLVYGCKAAGVRTSAKPLGRDHELLSSNENVPGPREGREPSEGVETHLLQRTTPKDESLVEKPKHFVRRPEERQNPSEFFSSLKKQESS</sequence>
<feature type="region of interest" description="Disordered" evidence="1">
    <location>
        <begin position="88"/>
        <end position="162"/>
    </location>
</feature>
<dbReference type="AlphaFoldDB" id="A0A9Q3C0V5"/>
<proteinExistence type="predicted"/>
<dbReference type="EMBL" id="AVOT02003698">
    <property type="protein sequence ID" value="MBW0474317.1"/>
    <property type="molecule type" value="Genomic_DNA"/>
</dbReference>
<gene>
    <name evidence="2" type="ORF">O181_014032</name>
</gene>
<feature type="compositionally biased region" description="Basic and acidic residues" evidence="1">
    <location>
        <begin position="126"/>
        <end position="148"/>
    </location>
</feature>
<evidence type="ECO:0000256" key="1">
    <source>
        <dbReference type="SAM" id="MobiDB-lite"/>
    </source>
</evidence>
<keyword evidence="3" id="KW-1185">Reference proteome</keyword>
<organism evidence="2 3">
    <name type="scientific">Austropuccinia psidii MF-1</name>
    <dbReference type="NCBI Taxonomy" id="1389203"/>
    <lineage>
        <taxon>Eukaryota</taxon>
        <taxon>Fungi</taxon>
        <taxon>Dikarya</taxon>
        <taxon>Basidiomycota</taxon>
        <taxon>Pucciniomycotina</taxon>
        <taxon>Pucciniomycetes</taxon>
        <taxon>Pucciniales</taxon>
        <taxon>Sphaerophragmiaceae</taxon>
        <taxon>Austropuccinia</taxon>
    </lineage>
</organism>
<comment type="caution">
    <text evidence="2">The sequence shown here is derived from an EMBL/GenBank/DDBJ whole genome shotgun (WGS) entry which is preliminary data.</text>
</comment>
<feature type="compositionally biased region" description="Basic and acidic residues" evidence="1">
    <location>
        <begin position="108"/>
        <end position="118"/>
    </location>
</feature>
<dbReference type="Proteomes" id="UP000765509">
    <property type="component" value="Unassembled WGS sequence"/>
</dbReference>